<sequence length="336" mass="35249">MPLVLSDADIRPFINRSSIIEAVERAHAALSTGSANSPAPPALTLPEDGVALPMIAYDAGPDITLVKMLSDLPANPARSLPRQRSTITAFSARTGECIAMLDGHAITAVRTAAASAVATKYLARQRPSILGLVGAGNLAIEHAYALAEVTEVRSIIVWTRSTETFEAFRTGTDALGIPIARAATPRDTITQADIVCTLTPSEDPIVNGDWIAPGTHLNVVGAAPRADHREVDTISIRRSRLIVDSYDTAVTKSGDVCIPLAEAAITGDHIVAELGDIVSGTVAGRRADSDITLFNSTGLALQDLAAVATILDGIAASGWRAPVECGHLRRDCWLPS</sequence>
<dbReference type="InterPro" id="IPR036291">
    <property type="entry name" value="NAD(P)-bd_dom_sf"/>
</dbReference>
<dbReference type="InterPro" id="IPR023401">
    <property type="entry name" value="ODC_N"/>
</dbReference>
<reference evidence="2 3" key="1">
    <citation type="submission" date="2012-12" db="EMBL/GenBank/DDBJ databases">
        <title>Whole genome shotgun sequence of Gordonia aichiensis NBRC 108223.</title>
        <authorList>
            <person name="Isaki-Nakamura S."/>
            <person name="Hosoyama A."/>
            <person name="Tsuchikane K."/>
            <person name="Ando Y."/>
            <person name="Baba S."/>
            <person name="Ohji S."/>
            <person name="Hamada M."/>
            <person name="Tamura T."/>
            <person name="Yamazoe A."/>
            <person name="Yamazaki S."/>
            <person name="Fujita N."/>
        </authorList>
    </citation>
    <scope>NUCLEOTIDE SEQUENCE [LARGE SCALE GENOMIC DNA]</scope>
    <source>
        <strain evidence="2 3">NBRC 108223</strain>
    </source>
</reference>
<dbReference type="InterPro" id="IPR003462">
    <property type="entry name" value="ODC_Mu_crystall"/>
</dbReference>
<dbReference type="AlphaFoldDB" id="L7KMC3"/>
<comment type="caution">
    <text evidence="2">The sequence shown here is derived from an EMBL/GenBank/DDBJ whole genome shotgun (WGS) entry which is preliminary data.</text>
</comment>
<dbReference type="eggNOG" id="COG2423">
    <property type="taxonomic scope" value="Bacteria"/>
</dbReference>
<dbReference type="FunFam" id="3.40.50.720:FF:000311">
    <property type="entry name" value="Ornithine cyclodeaminase"/>
    <property type="match status" value="1"/>
</dbReference>
<keyword evidence="3" id="KW-1185">Reference proteome</keyword>
<dbReference type="PIRSF" id="PIRSF001439">
    <property type="entry name" value="CryM"/>
    <property type="match status" value="1"/>
</dbReference>
<dbReference type="PANTHER" id="PTHR13812:SF19">
    <property type="entry name" value="KETIMINE REDUCTASE MU-CRYSTALLIN"/>
    <property type="match status" value="1"/>
</dbReference>
<evidence type="ECO:0000256" key="1">
    <source>
        <dbReference type="ARBA" id="ARBA00008903"/>
    </source>
</evidence>
<organism evidence="2 3">
    <name type="scientific">Gordonia aichiensis NBRC 108223</name>
    <dbReference type="NCBI Taxonomy" id="1220583"/>
    <lineage>
        <taxon>Bacteria</taxon>
        <taxon>Bacillati</taxon>
        <taxon>Actinomycetota</taxon>
        <taxon>Actinomycetes</taxon>
        <taxon>Mycobacteriales</taxon>
        <taxon>Gordoniaceae</taxon>
        <taxon>Gordonia</taxon>
    </lineage>
</organism>
<comment type="similarity">
    <text evidence="1">Belongs to the ornithine cyclodeaminase/mu-crystallin family.</text>
</comment>
<dbReference type="STRING" id="1220583.GOACH_18_01190"/>
<dbReference type="PANTHER" id="PTHR13812">
    <property type="entry name" value="KETIMINE REDUCTASE MU-CRYSTALLIN"/>
    <property type="match status" value="1"/>
</dbReference>
<proteinExistence type="inferred from homology"/>
<dbReference type="Proteomes" id="UP000010988">
    <property type="component" value="Unassembled WGS sequence"/>
</dbReference>
<dbReference type="Gene3D" id="3.40.50.720">
    <property type="entry name" value="NAD(P)-binding Rossmann-like Domain"/>
    <property type="match status" value="1"/>
</dbReference>
<dbReference type="Gene3D" id="3.30.1780.10">
    <property type="entry name" value="ornithine cyclodeaminase, domain 1"/>
    <property type="match status" value="1"/>
</dbReference>
<name>L7KMC3_9ACTN</name>
<dbReference type="GO" id="GO:0016491">
    <property type="term" value="F:oxidoreductase activity"/>
    <property type="evidence" value="ECO:0007669"/>
    <property type="project" value="UniProtKB-ARBA"/>
</dbReference>
<dbReference type="GO" id="GO:0005737">
    <property type="term" value="C:cytoplasm"/>
    <property type="evidence" value="ECO:0007669"/>
    <property type="project" value="TreeGrafter"/>
</dbReference>
<dbReference type="Pfam" id="PF02423">
    <property type="entry name" value="OCD_Mu_crystall"/>
    <property type="match status" value="1"/>
</dbReference>
<evidence type="ECO:0000313" key="3">
    <source>
        <dbReference type="Proteomes" id="UP000010988"/>
    </source>
</evidence>
<evidence type="ECO:0000313" key="2">
    <source>
        <dbReference type="EMBL" id="GAC49995.1"/>
    </source>
</evidence>
<gene>
    <name evidence="2" type="ORF">GOACH_18_01190</name>
</gene>
<dbReference type="RefSeq" id="WP_005177124.1">
    <property type="nucleotide sequence ID" value="NZ_BANR01000018.1"/>
</dbReference>
<dbReference type="OrthoDB" id="7209364at2"/>
<protein>
    <submittedName>
        <fullName evidence="2">Ornithine cyclodeaminase/mu-crystallin family protein</fullName>
    </submittedName>
</protein>
<dbReference type="EMBL" id="BANR01000018">
    <property type="protein sequence ID" value="GAC49995.1"/>
    <property type="molecule type" value="Genomic_DNA"/>
</dbReference>
<dbReference type="SUPFAM" id="SSF51735">
    <property type="entry name" value="NAD(P)-binding Rossmann-fold domains"/>
    <property type="match status" value="1"/>
</dbReference>
<dbReference type="GO" id="GO:0019752">
    <property type="term" value="P:carboxylic acid metabolic process"/>
    <property type="evidence" value="ECO:0007669"/>
    <property type="project" value="UniProtKB-ARBA"/>
</dbReference>
<accession>L7KMC3</accession>